<dbReference type="HOGENOM" id="CLU_2155877_0_0_9"/>
<protein>
    <submittedName>
        <fullName evidence="1">Uncharacterized protein</fullName>
    </submittedName>
</protein>
<accession>E3EKB2</accession>
<gene>
    <name evidence="1" type="ORF">PPSC2_27865</name>
</gene>
<evidence type="ECO:0000313" key="2">
    <source>
        <dbReference type="Proteomes" id="UP000006868"/>
    </source>
</evidence>
<dbReference type="EMBL" id="CP002214">
    <property type="protein sequence ID" value="ADO59439.1"/>
    <property type="molecule type" value="Genomic_DNA"/>
</dbReference>
<dbReference type="PATRIC" id="fig|886882.15.peg.5905"/>
<dbReference type="KEGG" id="ppm:PPSC2_27865"/>
<geneLocation type="plasmid" evidence="1 2">
    <name>pSC2</name>
</geneLocation>
<reference evidence="1 2" key="1">
    <citation type="journal article" date="2011" name="J. Bacteriol.">
        <title>Complete genome sequence of Paenibacillus polymyxa SC2, a strain of plant growth-promoting Rhizobacterium with broad-spectrum antimicrobial activity.</title>
        <authorList>
            <person name="Ma M."/>
            <person name="Wang C."/>
            <person name="Ding Y."/>
            <person name="Li L."/>
            <person name="Shen D."/>
            <person name="Jiang X."/>
            <person name="Guan D."/>
            <person name="Cao F."/>
            <person name="Chen H."/>
            <person name="Feng R."/>
            <person name="Wang X."/>
            <person name="Ge Y."/>
            <person name="Yao L."/>
            <person name="Bing X."/>
            <person name="Yang X."/>
            <person name="Li J."/>
            <person name="Du B."/>
        </authorList>
    </citation>
    <scope>NUCLEOTIDE SEQUENCE [LARGE SCALE GENOMIC DNA]</scope>
    <source>
        <strain evidence="1 2">SC2</strain>
        <plasmid evidence="2">pSC2</plasmid>
    </source>
</reference>
<dbReference type="AlphaFoldDB" id="E3EKB2"/>
<proteinExistence type="predicted"/>
<organism evidence="1 2">
    <name type="scientific">Paenibacillus polymyxa (strain SC2)</name>
    <name type="common">Bacillus polymyxa</name>
    <dbReference type="NCBI Taxonomy" id="886882"/>
    <lineage>
        <taxon>Bacteria</taxon>
        <taxon>Bacillati</taxon>
        <taxon>Bacillota</taxon>
        <taxon>Bacilli</taxon>
        <taxon>Bacillales</taxon>
        <taxon>Paenibacillaceae</taxon>
        <taxon>Paenibacillus</taxon>
    </lineage>
</organism>
<name>E3EKB2_PAEPS</name>
<keyword evidence="1" id="KW-0614">Plasmid</keyword>
<dbReference type="Proteomes" id="UP000006868">
    <property type="component" value="Plasmid pSC2"/>
</dbReference>
<evidence type="ECO:0000313" key="1">
    <source>
        <dbReference type="EMBL" id="ADO59439.1"/>
    </source>
</evidence>
<sequence>MNNQRIVIVSPSYGIFEPNRAYERLLKKEGLSSWDCIEARTNERMIEFIKKQFARNKSTLDVAFLGKEKNQYLALKEVDISRPWRISKENESESIVYLDYPLSNVELNYYD</sequence>
<dbReference type="RefSeq" id="WP_013385853.1">
    <property type="nucleotide sequence ID" value="NC_014628.2"/>
</dbReference>